<comment type="caution">
    <text evidence="2">The sequence shown here is derived from an EMBL/GenBank/DDBJ whole genome shotgun (WGS) entry which is preliminary data.</text>
</comment>
<evidence type="ECO:0000256" key="1">
    <source>
        <dbReference type="SAM" id="MobiDB-lite"/>
    </source>
</evidence>
<gene>
    <name evidence="2" type="ORF">FGIG_12320</name>
</gene>
<dbReference type="AlphaFoldDB" id="A0A504Z9M3"/>
<dbReference type="EMBL" id="SUNJ01001647">
    <property type="protein sequence ID" value="TPP66568.1"/>
    <property type="molecule type" value="Genomic_DNA"/>
</dbReference>
<dbReference type="Proteomes" id="UP000316759">
    <property type="component" value="Unassembled WGS sequence"/>
</dbReference>
<evidence type="ECO:0000313" key="3">
    <source>
        <dbReference type="Proteomes" id="UP000316759"/>
    </source>
</evidence>
<feature type="compositionally biased region" description="Basic and acidic residues" evidence="1">
    <location>
        <begin position="57"/>
        <end position="68"/>
    </location>
</feature>
<reference evidence="2 3" key="1">
    <citation type="submission" date="2019-04" db="EMBL/GenBank/DDBJ databases">
        <title>Annotation for the trematode Fasciola gigantica.</title>
        <authorList>
            <person name="Choi Y.-J."/>
        </authorList>
    </citation>
    <scope>NUCLEOTIDE SEQUENCE [LARGE SCALE GENOMIC DNA]</scope>
    <source>
        <strain evidence="2">Uganda_cow_1</strain>
    </source>
</reference>
<keyword evidence="3" id="KW-1185">Reference proteome</keyword>
<name>A0A504Z9M3_FASGI</name>
<protein>
    <submittedName>
        <fullName evidence="2">ATPase family AAA domain-containing protein 2</fullName>
    </submittedName>
</protein>
<proteinExistence type="predicted"/>
<accession>A0A504Z9M3</accession>
<organism evidence="2 3">
    <name type="scientific">Fasciola gigantica</name>
    <name type="common">Giant liver fluke</name>
    <dbReference type="NCBI Taxonomy" id="46835"/>
    <lineage>
        <taxon>Eukaryota</taxon>
        <taxon>Metazoa</taxon>
        <taxon>Spiralia</taxon>
        <taxon>Lophotrochozoa</taxon>
        <taxon>Platyhelminthes</taxon>
        <taxon>Trematoda</taxon>
        <taxon>Digenea</taxon>
        <taxon>Plagiorchiida</taxon>
        <taxon>Echinostomata</taxon>
        <taxon>Echinostomatoidea</taxon>
        <taxon>Fasciolidae</taxon>
        <taxon>Fasciola</taxon>
    </lineage>
</organism>
<sequence>MEQISIFPTNDCRRIPLHSHHQGLQNCGSDTSSSMDSSSDLSTPGSPAYRHRMHASWHREPSAPKDESLGLDEDEVRFARRCTKSILHARSELMPINIKRNDRHVSYLRSTDGYCQLKPNIPHLLVAALLNNNSR</sequence>
<feature type="region of interest" description="Disordered" evidence="1">
    <location>
        <begin position="21"/>
        <end position="70"/>
    </location>
</feature>
<feature type="compositionally biased region" description="Low complexity" evidence="1">
    <location>
        <begin position="28"/>
        <end position="47"/>
    </location>
</feature>
<evidence type="ECO:0000313" key="2">
    <source>
        <dbReference type="EMBL" id="TPP66568.1"/>
    </source>
</evidence>